<feature type="transmembrane region" description="Helical" evidence="1">
    <location>
        <begin position="75"/>
        <end position="97"/>
    </location>
</feature>
<proteinExistence type="predicted"/>
<evidence type="ECO:0000313" key="3">
    <source>
        <dbReference type="Proteomes" id="UP000215196"/>
    </source>
</evidence>
<gene>
    <name evidence="2" type="ORF">SAMEA4412677_00199</name>
</gene>
<dbReference type="AlphaFoldDB" id="A0A239WF38"/>
<evidence type="ECO:0000313" key="2">
    <source>
        <dbReference type="EMBL" id="SNV33235.1"/>
    </source>
</evidence>
<feature type="transmembrane region" description="Helical" evidence="1">
    <location>
        <begin position="21"/>
        <end position="46"/>
    </location>
</feature>
<dbReference type="RefSeq" id="WP_095069527.1">
    <property type="nucleotide sequence ID" value="NZ_LT906465.1"/>
</dbReference>
<organism evidence="2 3">
    <name type="scientific">Chryseobacterium taklimakanense</name>
    <dbReference type="NCBI Taxonomy" id="536441"/>
    <lineage>
        <taxon>Bacteria</taxon>
        <taxon>Pseudomonadati</taxon>
        <taxon>Bacteroidota</taxon>
        <taxon>Flavobacteriia</taxon>
        <taxon>Flavobacteriales</taxon>
        <taxon>Weeksellaceae</taxon>
        <taxon>Chryseobacterium group</taxon>
        <taxon>Chryseobacterium</taxon>
    </lineage>
</organism>
<keyword evidence="3" id="KW-1185">Reference proteome</keyword>
<dbReference type="EMBL" id="LT906465">
    <property type="protein sequence ID" value="SNV33235.1"/>
    <property type="molecule type" value="Genomic_DNA"/>
</dbReference>
<dbReference type="KEGG" id="ctak:4412677_00199"/>
<keyword evidence="1" id="KW-1133">Transmembrane helix</keyword>
<evidence type="ECO:0000256" key="1">
    <source>
        <dbReference type="SAM" id="Phobius"/>
    </source>
</evidence>
<keyword evidence="1" id="KW-0472">Membrane</keyword>
<accession>A0A239WF38</accession>
<name>A0A239WF38_9FLAO</name>
<keyword evidence="1" id="KW-0812">Transmembrane</keyword>
<reference evidence="2 3" key="1">
    <citation type="submission" date="2017-06" db="EMBL/GenBank/DDBJ databases">
        <authorList>
            <consortium name="Pathogen Informatics"/>
        </authorList>
    </citation>
    <scope>NUCLEOTIDE SEQUENCE [LARGE SCALE GENOMIC DNA]</scope>
    <source>
        <strain evidence="2 3">NCTC13490</strain>
    </source>
</reference>
<sequence length="134" mass="15505">MQKRELQAIIDSQPSVSANTFLVGALYVVAWILFVAFLILGAGLFLESLLHYKIFLGWVSEQLNFALNEEQRWKIATSFGLMSLFLSAVFLGVIFLCRMVLNRNRFIIEIDEWIYTNLKEIKNKPTTSKTKVRR</sequence>
<protein>
    <submittedName>
        <fullName evidence="2">Uncharacterized protein</fullName>
    </submittedName>
</protein>
<dbReference type="Proteomes" id="UP000215196">
    <property type="component" value="Chromosome 1"/>
</dbReference>